<dbReference type="Pfam" id="PF00528">
    <property type="entry name" value="BPD_transp_1"/>
    <property type="match status" value="1"/>
</dbReference>
<dbReference type="AlphaFoldDB" id="A0A4U1MEI7"/>
<dbReference type="PROSITE" id="PS50928">
    <property type="entry name" value="ABC_TM1"/>
    <property type="match status" value="1"/>
</dbReference>
<evidence type="ECO:0000256" key="1">
    <source>
        <dbReference type="ARBA" id="ARBA00004651"/>
    </source>
</evidence>
<dbReference type="GO" id="GO:0055085">
    <property type="term" value="P:transmembrane transport"/>
    <property type="evidence" value="ECO:0007669"/>
    <property type="project" value="InterPro"/>
</dbReference>
<dbReference type="Gene3D" id="1.10.3720.10">
    <property type="entry name" value="MetI-like"/>
    <property type="match status" value="1"/>
</dbReference>
<gene>
    <name evidence="9" type="ORF">FBF83_16425</name>
</gene>
<evidence type="ECO:0000256" key="4">
    <source>
        <dbReference type="ARBA" id="ARBA00022692"/>
    </source>
</evidence>
<feature type="transmembrane region" description="Helical" evidence="7">
    <location>
        <begin position="158"/>
        <end position="178"/>
    </location>
</feature>
<dbReference type="CDD" id="cd06261">
    <property type="entry name" value="TM_PBP2"/>
    <property type="match status" value="1"/>
</dbReference>
<feature type="transmembrane region" description="Helical" evidence="7">
    <location>
        <begin position="74"/>
        <end position="101"/>
    </location>
</feature>
<keyword evidence="4 7" id="KW-0812">Transmembrane</keyword>
<keyword evidence="5 7" id="KW-1133">Transmembrane helix</keyword>
<name>A0A4U1MEI7_9BACL</name>
<organism evidence="9 10">
    <name type="scientific">Guptibacillus hwajinpoensis</name>
    <dbReference type="NCBI Taxonomy" id="208199"/>
    <lineage>
        <taxon>Bacteria</taxon>
        <taxon>Bacillati</taxon>
        <taxon>Bacillota</taxon>
        <taxon>Bacilli</taxon>
        <taxon>Bacillales</taxon>
        <taxon>Guptibacillaceae</taxon>
        <taxon>Guptibacillus</taxon>
    </lineage>
</organism>
<comment type="subcellular location">
    <subcellularLocation>
        <location evidence="1 7">Cell membrane</location>
        <topology evidence="1 7">Multi-pass membrane protein</topology>
    </subcellularLocation>
</comment>
<dbReference type="Proteomes" id="UP000310541">
    <property type="component" value="Unassembled WGS sequence"/>
</dbReference>
<sequence>MGKKVTHIGLKFIGAFLGVLLLGAIPGLFDGMNLTFSGYVNRLFTTIDKLIHYEELTFRSGDEIYQLFPTIFEYLTYSLVILFGALALSFLVGFLLTYITLHLPAPLQKVFRRIAFIVESLPDVCILAMVQIAVIWIYKKTNILVMDVAAFDRIYTMPILVLSVLPTFLFYRIMLLVFEEELARPYVTLARTKGIESSVILLFHVFRNAILSIYFHSKSIVWFALSNLFIMEFVFNLNGLIRFIYEHPTPEIFTVSALLLFIPIFIVLSIYQGLAERASKEEALL</sequence>
<feature type="transmembrane region" description="Helical" evidence="7">
    <location>
        <begin position="252"/>
        <end position="271"/>
    </location>
</feature>
<dbReference type="InterPro" id="IPR000515">
    <property type="entry name" value="MetI-like"/>
</dbReference>
<feature type="transmembrane region" description="Helical" evidence="7">
    <location>
        <begin position="199"/>
        <end position="215"/>
    </location>
</feature>
<evidence type="ECO:0000259" key="8">
    <source>
        <dbReference type="PROSITE" id="PS50928"/>
    </source>
</evidence>
<dbReference type="RefSeq" id="WP_136948230.1">
    <property type="nucleotide sequence ID" value="NZ_SWFM01000005.1"/>
</dbReference>
<proteinExistence type="inferred from homology"/>
<evidence type="ECO:0000313" key="10">
    <source>
        <dbReference type="Proteomes" id="UP000310541"/>
    </source>
</evidence>
<evidence type="ECO:0000256" key="2">
    <source>
        <dbReference type="ARBA" id="ARBA00022448"/>
    </source>
</evidence>
<dbReference type="PANTHER" id="PTHR30465">
    <property type="entry name" value="INNER MEMBRANE ABC TRANSPORTER"/>
    <property type="match status" value="1"/>
</dbReference>
<feature type="domain" description="ABC transmembrane type-1" evidence="8">
    <location>
        <begin position="75"/>
        <end position="271"/>
    </location>
</feature>
<dbReference type="PANTHER" id="PTHR30465:SF44">
    <property type="entry name" value="ABC-TYPE DIPEPTIDE_OLIGOPEPTIDE TRANSPORT SYSTEM, PERMEASE COMPONENT"/>
    <property type="match status" value="1"/>
</dbReference>
<evidence type="ECO:0000256" key="7">
    <source>
        <dbReference type="RuleBase" id="RU363032"/>
    </source>
</evidence>
<reference evidence="9 10" key="1">
    <citation type="submission" date="2019-04" db="EMBL/GenBank/DDBJ databases">
        <title>Genome sequence of Bacillus hwajinpoensis strain Y2.</title>
        <authorList>
            <person name="Fair J.L."/>
            <person name="Maclea K.S."/>
        </authorList>
    </citation>
    <scope>NUCLEOTIDE SEQUENCE [LARGE SCALE GENOMIC DNA]</scope>
    <source>
        <strain evidence="9 10">Y2</strain>
    </source>
</reference>
<feature type="transmembrane region" description="Helical" evidence="7">
    <location>
        <begin position="221"/>
        <end position="245"/>
    </location>
</feature>
<comment type="similarity">
    <text evidence="7">Belongs to the binding-protein-dependent transport system permease family.</text>
</comment>
<dbReference type="InterPro" id="IPR035906">
    <property type="entry name" value="MetI-like_sf"/>
</dbReference>
<evidence type="ECO:0000256" key="6">
    <source>
        <dbReference type="ARBA" id="ARBA00023136"/>
    </source>
</evidence>
<comment type="caution">
    <text evidence="9">The sequence shown here is derived from an EMBL/GenBank/DDBJ whole genome shotgun (WGS) entry which is preliminary data.</text>
</comment>
<feature type="transmembrane region" description="Helical" evidence="7">
    <location>
        <begin position="12"/>
        <end position="29"/>
    </location>
</feature>
<keyword evidence="2 7" id="KW-0813">Transport</keyword>
<dbReference type="GO" id="GO:0005886">
    <property type="term" value="C:plasma membrane"/>
    <property type="evidence" value="ECO:0007669"/>
    <property type="project" value="UniProtKB-SubCell"/>
</dbReference>
<evidence type="ECO:0000256" key="3">
    <source>
        <dbReference type="ARBA" id="ARBA00022475"/>
    </source>
</evidence>
<feature type="transmembrane region" description="Helical" evidence="7">
    <location>
        <begin position="113"/>
        <end position="138"/>
    </location>
</feature>
<dbReference type="OrthoDB" id="2958608at2"/>
<evidence type="ECO:0000256" key="5">
    <source>
        <dbReference type="ARBA" id="ARBA00022989"/>
    </source>
</evidence>
<keyword evidence="3" id="KW-1003">Cell membrane</keyword>
<dbReference type="SUPFAM" id="SSF161098">
    <property type="entry name" value="MetI-like"/>
    <property type="match status" value="1"/>
</dbReference>
<dbReference type="EMBL" id="SWFM01000005">
    <property type="protein sequence ID" value="TKD68785.1"/>
    <property type="molecule type" value="Genomic_DNA"/>
</dbReference>
<evidence type="ECO:0000313" key="9">
    <source>
        <dbReference type="EMBL" id="TKD68785.1"/>
    </source>
</evidence>
<accession>A0A4U1MEI7</accession>
<protein>
    <submittedName>
        <fullName evidence="9">ABC transporter permease subunit</fullName>
    </submittedName>
</protein>
<keyword evidence="6 7" id="KW-0472">Membrane</keyword>